<feature type="domain" description="Putative phage metallopeptidase" evidence="1">
    <location>
        <begin position="4"/>
        <end position="138"/>
    </location>
</feature>
<gene>
    <name evidence="2" type="ORF">A6M21_11800</name>
</gene>
<reference evidence="2 3" key="1">
    <citation type="submission" date="2016-04" db="EMBL/GenBank/DDBJ databases">
        <authorList>
            <person name="Evans L.H."/>
            <person name="Alamgir A."/>
            <person name="Owens N."/>
            <person name="Weber N.D."/>
            <person name="Virtaneva K."/>
            <person name="Barbian K."/>
            <person name="Babar A."/>
            <person name="Rosenke K."/>
        </authorList>
    </citation>
    <scope>NUCLEOTIDE SEQUENCE [LARGE SCALE GENOMIC DNA]</scope>
    <source>
        <strain evidence="2 3">LMa1</strain>
    </source>
</reference>
<evidence type="ECO:0000313" key="3">
    <source>
        <dbReference type="Proteomes" id="UP000078532"/>
    </source>
</evidence>
<proteinExistence type="predicted"/>
<dbReference type="Proteomes" id="UP000078532">
    <property type="component" value="Unassembled WGS sequence"/>
</dbReference>
<sequence>MATEYFDAPEVEEIARKLINTIHSHLAEAKIKYLFRTGEWSTQKRETWGKAQRITGQQAFLTRLDFVITIHRDVWNQLTNEERIALLDHELSHCCRGDDDSNGNPTWYIQGHDVEDFIGVIRRHGLWRPALKKLHKAVQEHEQLTLFERADFLPTGTEGFMQ</sequence>
<dbReference type="InterPro" id="IPR043998">
    <property type="entry name" value="Put_Metallopep"/>
</dbReference>
<keyword evidence="3" id="KW-1185">Reference proteome</keyword>
<evidence type="ECO:0000259" key="1">
    <source>
        <dbReference type="Pfam" id="PF18894"/>
    </source>
</evidence>
<dbReference type="OrthoDB" id="2679837at2"/>
<evidence type="ECO:0000313" key="2">
    <source>
        <dbReference type="EMBL" id="OAT81092.1"/>
    </source>
</evidence>
<protein>
    <recommendedName>
        <fullName evidence="1">Putative phage metallopeptidase domain-containing protein</fullName>
    </recommendedName>
</protein>
<organism evidence="2 3">
    <name type="scientific">Desulfotomaculum copahuensis</name>
    <dbReference type="NCBI Taxonomy" id="1838280"/>
    <lineage>
        <taxon>Bacteria</taxon>
        <taxon>Bacillati</taxon>
        <taxon>Bacillota</taxon>
        <taxon>Clostridia</taxon>
        <taxon>Eubacteriales</taxon>
        <taxon>Desulfotomaculaceae</taxon>
        <taxon>Desulfotomaculum</taxon>
    </lineage>
</organism>
<accession>A0A1B7LDG3</accession>
<dbReference type="STRING" id="1838280.A6M21_11800"/>
<dbReference type="AlphaFoldDB" id="A0A1B7LDG3"/>
<dbReference type="RefSeq" id="WP_066669101.1">
    <property type="nucleotide sequence ID" value="NZ_LYVF01000168.1"/>
</dbReference>
<comment type="caution">
    <text evidence="2">The sequence shown here is derived from an EMBL/GenBank/DDBJ whole genome shotgun (WGS) entry which is preliminary data.</text>
</comment>
<dbReference type="EMBL" id="LYVF01000168">
    <property type="protein sequence ID" value="OAT81092.1"/>
    <property type="molecule type" value="Genomic_DNA"/>
</dbReference>
<dbReference type="Pfam" id="PF18894">
    <property type="entry name" value="PhageMetallopep"/>
    <property type="match status" value="1"/>
</dbReference>
<name>A0A1B7LDG3_9FIRM</name>